<name>X1MFK2_9ZZZZ</name>
<accession>X1MFK2</accession>
<comment type="caution">
    <text evidence="1">The sequence shown here is derived from an EMBL/GenBank/DDBJ whole genome shotgun (WGS) entry which is preliminary data.</text>
</comment>
<dbReference type="AlphaFoldDB" id="X1MFK2"/>
<gene>
    <name evidence="1" type="ORF">S06H3_18220</name>
</gene>
<sequence>LLDGLKALSILEENDNKKLQFEVSPRIVHKRSTLQNMPIWEHKRSNSDILSYMTLSTLENAS</sequence>
<protein>
    <submittedName>
        <fullName evidence="1">Uncharacterized protein</fullName>
    </submittedName>
</protein>
<proteinExistence type="predicted"/>
<feature type="non-terminal residue" evidence="1">
    <location>
        <position position="1"/>
    </location>
</feature>
<dbReference type="EMBL" id="BARV01009195">
    <property type="protein sequence ID" value="GAI13450.1"/>
    <property type="molecule type" value="Genomic_DNA"/>
</dbReference>
<organism evidence="1">
    <name type="scientific">marine sediment metagenome</name>
    <dbReference type="NCBI Taxonomy" id="412755"/>
    <lineage>
        <taxon>unclassified sequences</taxon>
        <taxon>metagenomes</taxon>
        <taxon>ecological metagenomes</taxon>
    </lineage>
</organism>
<reference evidence="1" key="1">
    <citation type="journal article" date="2014" name="Front. Microbiol.">
        <title>High frequency of phylogenetically diverse reductive dehalogenase-homologous genes in deep subseafloor sedimentary metagenomes.</title>
        <authorList>
            <person name="Kawai M."/>
            <person name="Futagami T."/>
            <person name="Toyoda A."/>
            <person name="Takaki Y."/>
            <person name="Nishi S."/>
            <person name="Hori S."/>
            <person name="Arai W."/>
            <person name="Tsubouchi T."/>
            <person name="Morono Y."/>
            <person name="Uchiyama I."/>
            <person name="Ito T."/>
            <person name="Fujiyama A."/>
            <person name="Inagaki F."/>
            <person name="Takami H."/>
        </authorList>
    </citation>
    <scope>NUCLEOTIDE SEQUENCE</scope>
    <source>
        <strain evidence="1">Expedition CK06-06</strain>
    </source>
</reference>
<evidence type="ECO:0000313" key="1">
    <source>
        <dbReference type="EMBL" id="GAI13450.1"/>
    </source>
</evidence>